<reference evidence="2 3" key="1">
    <citation type="submission" date="2018-01" db="EMBL/GenBank/DDBJ databases">
        <title>Draft genome sequence of Nonomuraea sp. KC333.</title>
        <authorList>
            <person name="Sahin N."/>
            <person name="Saygin H."/>
            <person name="Ay H."/>
        </authorList>
    </citation>
    <scope>NUCLEOTIDE SEQUENCE [LARGE SCALE GENOMIC DNA]</scope>
    <source>
        <strain evidence="2 3">KC333</strain>
    </source>
</reference>
<proteinExistence type="predicted"/>
<organism evidence="2 3">
    <name type="scientific">Nonomuraea aridisoli</name>
    <dbReference type="NCBI Taxonomy" id="2070368"/>
    <lineage>
        <taxon>Bacteria</taxon>
        <taxon>Bacillati</taxon>
        <taxon>Actinomycetota</taxon>
        <taxon>Actinomycetes</taxon>
        <taxon>Streptosporangiales</taxon>
        <taxon>Streptosporangiaceae</taxon>
        <taxon>Nonomuraea</taxon>
    </lineage>
</organism>
<protein>
    <submittedName>
        <fullName evidence="2">Uncharacterized protein</fullName>
    </submittedName>
</protein>
<evidence type="ECO:0000256" key="1">
    <source>
        <dbReference type="SAM" id="Phobius"/>
    </source>
</evidence>
<dbReference type="Proteomes" id="UP000249304">
    <property type="component" value="Unassembled WGS sequence"/>
</dbReference>
<sequence length="151" mass="16904">MERCYRRLLAAYPKEHRERLAEEMIAVLMAGAEPGRRWPACCDAYDVVRGGLAIRLRRAVDQGSRRHWRDAADVAALIGPLLFFTAMMFRVAVYAGRAVRPPVVAGELLQAVELAAYALPYGLVALLVWLRRTRAATVRGRVQEAGKEVRT</sequence>
<comment type="caution">
    <text evidence="2">The sequence shown here is derived from an EMBL/GenBank/DDBJ whole genome shotgun (WGS) entry which is preliminary data.</text>
</comment>
<gene>
    <name evidence="2" type="ORF">C1J01_35590</name>
</gene>
<keyword evidence="3" id="KW-1185">Reference proteome</keyword>
<accession>A0A2W2DG87</accession>
<evidence type="ECO:0000313" key="2">
    <source>
        <dbReference type="EMBL" id="PZG10916.1"/>
    </source>
</evidence>
<keyword evidence="1" id="KW-0812">Transmembrane</keyword>
<feature type="transmembrane region" description="Helical" evidence="1">
    <location>
        <begin position="74"/>
        <end position="96"/>
    </location>
</feature>
<evidence type="ECO:0000313" key="3">
    <source>
        <dbReference type="Proteomes" id="UP000249304"/>
    </source>
</evidence>
<dbReference type="EMBL" id="POUD01000219">
    <property type="protein sequence ID" value="PZG10916.1"/>
    <property type="molecule type" value="Genomic_DNA"/>
</dbReference>
<keyword evidence="1" id="KW-0472">Membrane</keyword>
<keyword evidence="1" id="KW-1133">Transmembrane helix</keyword>
<dbReference type="AlphaFoldDB" id="A0A2W2DG87"/>
<name>A0A2W2DG87_9ACTN</name>
<feature type="transmembrane region" description="Helical" evidence="1">
    <location>
        <begin position="108"/>
        <end position="130"/>
    </location>
</feature>